<reference evidence="8 9" key="1">
    <citation type="submission" date="2016-10" db="EMBL/GenBank/DDBJ databases">
        <authorList>
            <person name="de Groot N.N."/>
        </authorList>
    </citation>
    <scope>NUCLEOTIDE SEQUENCE [LARGE SCALE GENOMIC DNA]</scope>
    <source>
        <strain evidence="8 9">CGMCC 4.7037</strain>
    </source>
</reference>
<dbReference type="InterPro" id="IPR013525">
    <property type="entry name" value="ABC2_TM"/>
</dbReference>
<evidence type="ECO:0000256" key="6">
    <source>
        <dbReference type="RuleBase" id="RU361157"/>
    </source>
</evidence>
<organism evidence="8 9">
    <name type="scientific">Nonomuraea solani</name>
    <dbReference type="NCBI Taxonomy" id="1144553"/>
    <lineage>
        <taxon>Bacteria</taxon>
        <taxon>Bacillati</taxon>
        <taxon>Actinomycetota</taxon>
        <taxon>Actinomycetes</taxon>
        <taxon>Streptosporangiales</taxon>
        <taxon>Streptosporangiaceae</taxon>
        <taxon>Nonomuraea</taxon>
    </lineage>
</organism>
<dbReference type="PANTHER" id="PTHR43027">
    <property type="entry name" value="DOXORUBICIN RESISTANCE ABC TRANSPORTER PERMEASE PROTEIN DRRC-RELATED"/>
    <property type="match status" value="1"/>
</dbReference>
<dbReference type="GO" id="GO:0140359">
    <property type="term" value="F:ABC-type transporter activity"/>
    <property type="evidence" value="ECO:0007669"/>
    <property type="project" value="InterPro"/>
</dbReference>
<dbReference type="Proteomes" id="UP000236732">
    <property type="component" value="Unassembled WGS sequence"/>
</dbReference>
<keyword evidence="3 6" id="KW-1133">Transmembrane helix</keyword>
<name>A0A1H6DCW0_9ACTN</name>
<keyword evidence="4 6" id="KW-0472">Membrane</keyword>
<evidence type="ECO:0000256" key="2">
    <source>
        <dbReference type="ARBA" id="ARBA00022692"/>
    </source>
</evidence>
<feature type="transmembrane region" description="Helical" evidence="6">
    <location>
        <begin position="143"/>
        <end position="164"/>
    </location>
</feature>
<evidence type="ECO:0000256" key="1">
    <source>
        <dbReference type="ARBA" id="ARBA00004141"/>
    </source>
</evidence>
<evidence type="ECO:0000313" key="9">
    <source>
        <dbReference type="Proteomes" id="UP000236732"/>
    </source>
</evidence>
<proteinExistence type="inferred from homology"/>
<comment type="similarity">
    <text evidence="6">Belongs to the ABC-2 integral membrane protein family.</text>
</comment>
<dbReference type="PROSITE" id="PS51012">
    <property type="entry name" value="ABC_TM2"/>
    <property type="match status" value="1"/>
</dbReference>
<evidence type="ECO:0000256" key="3">
    <source>
        <dbReference type="ARBA" id="ARBA00022989"/>
    </source>
</evidence>
<dbReference type="Pfam" id="PF01061">
    <property type="entry name" value="ABC2_membrane"/>
    <property type="match status" value="1"/>
</dbReference>
<feature type="domain" description="ABC transmembrane type-2" evidence="7">
    <location>
        <begin position="27"/>
        <end position="263"/>
    </location>
</feature>
<feature type="transmembrane region" description="Helical" evidence="6">
    <location>
        <begin position="176"/>
        <end position="195"/>
    </location>
</feature>
<dbReference type="InterPro" id="IPR047817">
    <property type="entry name" value="ABC2_TM_bact-type"/>
</dbReference>
<feature type="transmembrane region" description="Helical" evidence="6">
    <location>
        <begin position="106"/>
        <end position="131"/>
    </location>
</feature>
<keyword evidence="2 6" id="KW-0812">Transmembrane</keyword>
<accession>A0A1H6DCW0</accession>
<keyword evidence="9" id="KW-1185">Reference proteome</keyword>
<evidence type="ECO:0000313" key="8">
    <source>
        <dbReference type="EMBL" id="SEG83118.1"/>
    </source>
</evidence>
<keyword evidence="6" id="KW-0813">Transport</keyword>
<sequence length="284" mass="29580">MNPVLHAARLGLSRGWIEFKQQLTSVSDLAFTVISTAAFILVLYLQRDATVPGTNVSLAAATLPGVLALMIAVGSLLGAIGALSVEREDGTLLRAKALPQGMVGYLVGRVVSLSVSTVASIFLIAVAGVVLVPAVREIPPGGWLVVALVTVLGILFSLPLGAIIGALSPNPQSGTGIAMLTIGAVTSISGIFYPISALAGWMQGLAQAFPVYWLGLAMRSGMLPDAAAAAELGGSWRTTLTFTVLVAWTVVALLLAPPVLRRMARRESGSAMEQRRVRAMQRIT</sequence>
<dbReference type="InterPro" id="IPR052902">
    <property type="entry name" value="ABC-2_transporter"/>
</dbReference>
<gene>
    <name evidence="8" type="ORF">SAMN05444920_105141</name>
</gene>
<dbReference type="PANTHER" id="PTHR43027:SF1">
    <property type="entry name" value="DOXORUBICIN RESISTANCE ABC TRANSPORTER PERMEASE PROTEIN DRRC-RELATED"/>
    <property type="match status" value="1"/>
</dbReference>
<keyword evidence="6" id="KW-1003">Cell membrane</keyword>
<comment type="subcellular location">
    <subcellularLocation>
        <location evidence="6">Cell membrane</location>
        <topology evidence="6">Multi-pass membrane protein</topology>
    </subcellularLocation>
    <subcellularLocation>
        <location evidence="1">Membrane</location>
        <topology evidence="1">Multi-pass membrane protein</topology>
    </subcellularLocation>
</comment>
<feature type="transmembrane region" description="Helical" evidence="6">
    <location>
        <begin position="240"/>
        <end position="260"/>
    </location>
</feature>
<keyword evidence="5" id="KW-0046">Antibiotic resistance</keyword>
<dbReference type="GO" id="GO:0043190">
    <property type="term" value="C:ATP-binding cassette (ABC) transporter complex"/>
    <property type="evidence" value="ECO:0007669"/>
    <property type="project" value="InterPro"/>
</dbReference>
<dbReference type="EMBL" id="FNVT01000005">
    <property type="protein sequence ID" value="SEG83118.1"/>
    <property type="molecule type" value="Genomic_DNA"/>
</dbReference>
<protein>
    <recommendedName>
        <fullName evidence="6">Transport permease protein</fullName>
    </recommendedName>
</protein>
<evidence type="ECO:0000256" key="4">
    <source>
        <dbReference type="ARBA" id="ARBA00023136"/>
    </source>
</evidence>
<evidence type="ECO:0000256" key="5">
    <source>
        <dbReference type="ARBA" id="ARBA00023251"/>
    </source>
</evidence>
<dbReference type="GO" id="GO:0046677">
    <property type="term" value="P:response to antibiotic"/>
    <property type="evidence" value="ECO:0007669"/>
    <property type="project" value="UniProtKB-KW"/>
</dbReference>
<evidence type="ECO:0000259" key="7">
    <source>
        <dbReference type="PROSITE" id="PS51012"/>
    </source>
</evidence>
<dbReference type="PIRSF" id="PIRSF006648">
    <property type="entry name" value="DrrB"/>
    <property type="match status" value="1"/>
</dbReference>
<feature type="transmembrane region" description="Helical" evidence="6">
    <location>
        <begin position="23"/>
        <end position="45"/>
    </location>
</feature>
<feature type="transmembrane region" description="Helical" evidence="6">
    <location>
        <begin position="65"/>
        <end position="85"/>
    </location>
</feature>
<dbReference type="InterPro" id="IPR000412">
    <property type="entry name" value="ABC_2_transport"/>
</dbReference>
<dbReference type="OrthoDB" id="9786643at2"/>
<dbReference type="AlphaFoldDB" id="A0A1H6DCW0"/>
<dbReference type="RefSeq" id="WP_103957500.1">
    <property type="nucleotide sequence ID" value="NZ_FNVT01000005.1"/>
</dbReference>